<proteinExistence type="predicted"/>
<evidence type="ECO:0000313" key="3">
    <source>
        <dbReference type="EMBL" id="MFD0982648.1"/>
    </source>
</evidence>
<protein>
    <submittedName>
        <fullName evidence="3">Recombinase family protein</fullName>
    </submittedName>
</protein>
<feature type="coiled-coil region" evidence="1">
    <location>
        <begin position="156"/>
        <end position="183"/>
    </location>
</feature>
<comment type="caution">
    <text evidence="3">The sequence shown here is derived from an EMBL/GenBank/DDBJ whole genome shotgun (WGS) entry which is preliminary data.</text>
</comment>
<keyword evidence="4" id="KW-1185">Reference proteome</keyword>
<keyword evidence="1" id="KW-0175">Coiled coil</keyword>
<evidence type="ECO:0000313" key="4">
    <source>
        <dbReference type="Proteomes" id="UP001597108"/>
    </source>
</evidence>
<dbReference type="RefSeq" id="WP_386078914.1">
    <property type="nucleotide sequence ID" value="NZ_JBHTJT010000060.1"/>
</dbReference>
<dbReference type="EMBL" id="JBHTJT010000060">
    <property type="protein sequence ID" value="MFD0982648.1"/>
    <property type="molecule type" value="Genomic_DNA"/>
</dbReference>
<feature type="domain" description="Recombinase" evidence="2">
    <location>
        <begin position="157"/>
        <end position="202"/>
    </location>
</feature>
<reference evidence="4" key="1">
    <citation type="journal article" date="2019" name="Int. J. Syst. Evol. Microbiol.">
        <title>The Global Catalogue of Microorganisms (GCM) 10K type strain sequencing project: providing services to taxonomists for standard genome sequencing and annotation.</title>
        <authorList>
            <consortium name="The Broad Institute Genomics Platform"/>
            <consortium name="The Broad Institute Genome Sequencing Center for Infectious Disease"/>
            <person name="Wu L."/>
            <person name="Ma J."/>
        </authorList>
    </citation>
    <scope>NUCLEOTIDE SEQUENCE [LARGE SCALE GENOMIC DNA]</scope>
    <source>
        <strain evidence="4">CCUG 60524</strain>
    </source>
</reference>
<name>A0ABW3IXW9_9RHOB</name>
<dbReference type="InterPro" id="IPR011109">
    <property type="entry name" value="DNA_bind_recombinase_dom"/>
</dbReference>
<organism evidence="3 4">
    <name type="scientific">Tropicimonas aquimaris</name>
    <dbReference type="NCBI Taxonomy" id="914152"/>
    <lineage>
        <taxon>Bacteria</taxon>
        <taxon>Pseudomonadati</taxon>
        <taxon>Pseudomonadota</taxon>
        <taxon>Alphaproteobacteria</taxon>
        <taxon>Rhodobacterales</taxon>
        <taxon>Roseobacteraceae</taxon>
        <taxon>Tropicimonas</taxon>
    </lineage>
</organism>
<dbReference type="Pfam" id="PF07508">
    <property type="entry name" value="Recombinase"/>
    <property type="match status" value="1"/>
</dbReference>
<gene>
    <name evidence="3" type="ORF">ACFQ2S_23725</name>
</gene>
<sequence length="211" mass="24340">MKNAVGFYWTLPVPWAGFENLPENIEEAARASHTIRYQRERIRRYAKEENFRLVAEEVFMEIAPDRGSDYVRDPLEHVAKICRARDAELLFVDFSLAQGWRSHGPFSEWARRLGIVPTEVTPDEILLDGKLFDPAAHFSQWRASQSEWTSQKGERVARALKEARRLRAEKRTFKEIAENLNARQVRSASGKPWKEDSIRKLLAPASSSKAT</sequence>
<dbReference type="Proteomes" id="UP001597108">
    <property type="component" value="Unassembled WGS sequence"/>
</dbReference>
<evidence type="ECO:0000256" key="1">
    <source>
        <dbReference type="SAM" id="Coils"/>
    </source>
</evidence>
<evidence type="ECO:0000259" key="2">
    <source>
        <dbReference type="Pfam" id="PF07508"/>
    </source>
</evidence>
<accession>A0ABW3IXW9</accession>